<keyword evidence="2 3" id="KW-0067">ATP-binding</keyword>
<comment type="similarity">
    <text evidence="4">Belongs to the protein kinase superfamily.</text>
</comment>
<dbReference type="PANTHER" id="PTHR24346:SF30">
    <property type="entry name" value="MATERNAL EMBRYONIC LEUCINE ZIPPER KINASE"/>
    <property type="match status" value="1"/>
</dbReference>
<keyword evidence="1 3" id="KW-0547">Nucleotide-binding</keyword>
<dbReference type="Gene3D" id="1.10.510.10">
    <property type="entry name" value="Transferase(Phosphotransferase) domain 1"/>
    <property type="match status" value="1"/>
</dbReference>
<dbReference type="InterPro" id="IPR011009">
    <property type="entry name" value="Kinase-like_dom_sf"/>
</dbReference>
<dbReference type="PROSITE" id="PS50011">
    <property type="entry name" value="PROTEIN_KINASE_DOM"/>
    <property type="match status" value="1"/>
</dbReference>
<proteinExistence type="inferred from homology"/>
<reference evidence="7" key="1">
    <citation type="submission" date="2023-01" db="EMBL/GenBank/DDBJ databases">
        <title>Metagenome sequencing of chrysophaentin producing Chrysophaeum taylorii.</title>
        <authorList>
            <person name="Davison J."/>
            <person name="Bewley C."/>
        </authorList>
    </citation>
    <scope>NUCLEOTIDE SEQUENCE</scope>
    <source>
        <strain evidence="7">NIES-1699</strain>
    </source>
</reference>
<keyword evidence="4" id="KW-0723">Serine/threonine-protein kinase</keyword>
<comment type="caution">
    <text evidence="7">The sequence shown here is derived from an EMBL/GenBank/DDBJ whole genome shotgun (WGS) entry which is preliminary data.</text>
</comment>
<dbReference type="PROSITE" id="PS00108">
    <property type="entry name" value="PROTEIN_KINASE_ST"/>
    <property type="match status" value="1"/>
</dbReference>
<evidence type="ECO:0000256" key="4">
    <source>
        <dbReference type="RuleBase" id="RU000304"/>
    </source>
</evidence>
<evidence type="ECO:0000256" key="5">
    <source>
        <dbReference type="SAM" id="MobiDB-lite"/>
    </source>
</evidence>
<dbReference type="GO" id="GO:0004674">
    <property type="term" value="F:protein serine/threonine kinase activity"/>
    <property type="evidence" value="ECO:0007669"/>
    <property type="project" value="UniProtKB-KW"/>
</dbReference>
<dbReference type="InterPro" id="IPR000719">
    <property type="entry name" value="Prot_kinase_dom"/>
</dbReference>
<dbReference type="PANTHER" id="PTHR24346">
    <property type="entry name" value="MAP/MICROTUBULE AFFINITY-REGULATING KINASE"/>
    <property type="match status" value="1"/>
</dbReference>
<dbReference type="Proteomes" id="UP001230188">
    <property type="component" value="Unassembled WGS sequence"/>
</dbReference>
<evidence type="ECO:0000256" key="1">
    <source>
        <dbReference type="ARBA" id="ARBA00022741"/>
    </source>
</evidence>
<dbReference type="SMART" id="SM00220">
    <property type="entry name" value="S_TKc"/>
    <property type="match status" value="1"/>
</dbReference>
<name>A0AAD7UMT9_9STRA</name>
<accession>A0AAD7UMT9</accession>
<dbReference type="Gene3D" id="3.30.200.20">
    <property type="entry name" value="Phosphorylase Kinase, domain 1"/>
    <property type="match status" value="1"/>
</dbReference>
<feature type="compositionally biased region" description="Acidic residues" evidence="5">
    <location>
        <begin position="11"/>
        <end position="20"/>
    </location>
</feature>
<keyword evidence="4" id="KW-0808">Transferase</keyword>
<organism evidence="7 8">
    <name type="scientific">Chrysophaeum taylorii</name>
    <dbReference type="NCBI Taxonomy" id="2483200"/>
    <lineage>
        <taxon>Eukaryota</taxon>
        <taxon>Sar</taxon>
        <taxon>Stramenopiles</taxon>
        <taxon>Ochrophyta</taxon>
        <taxon>Pelagophyceae</taxon>
        <taxon>Pelagomonadales</taxon>
        <taxon>Pelagomonadaceae</taxon>
        <taxon>Chrysophaeum</taxon>
    </lineage>
</organism>
<protein>
    <recommendedName>
        <fullName evidence="6">Protein kinase domain-containing protein</fullName>
    </recommendedName>
</protein>
<keyword evidence="4" id="KW-0418">Kinase</keyword>
<evidence type="ECO:0000313" key="8">
    <source>
        <dbReference type="Proteomes" id="UP001230188"/>
    </source>
</evidence>
<dbReference type="PROSITE" id="PS00107">
    <property type="entry name" value="PROTEIN_KINASE_ATP"/>
    <property type="match status" value="1"/>
</dbReference>
<dbReference type="GO" id="GO:0005737">
    <property type="term" value="C:cytoplasm"/>
    <property type="evidence" value="ECO:0007669"/>
    <property type="project" value="TreeGrafter"/>
</dbReference>
<keyword evidence="8" id="KW-1185">Reference proteome</keyword>
<dbReference type="GO" id="GO:0035556">
    <property type="term" value="P:intracellular signal transduction"/>
    <property type="evidence" value="ECO:0007669"/>
    <property type="project" value="TreeGrafter"/>
</dbReference>
<dbReference type="InterPro" id="IPR017441">
    <property type="entry name" value="Protein_kinase_ATP_BS"/>
</dbReference>
<dbReference type="EMBL" id="JAQMWT010000036">
    <property type="protein sequence ID" value="KAJ8613157.1"/>
    <property type="molecule type" value="Genomic_DNA"/>
</dbReference>
<feature type="binding site" evidence="3">
    <location>
        <position position="64"/>
    </location>
    <ligand>
        <name>ATP</name>
        <dbReference type="ChEBI" id="CHEBI:30616"/>
    </ligand>
</feature>
<evidence type="ECO:0000313" key="7">
    <source>
        <dbReference type="EMBL" id="KAJ8613157.1"/>
    </source>
</evidence>
<evidence type="ECO:0000256" key="2">
    <source>
        <dbReference type="ARBA" id="ARBA00022840"/>
    </source>
</evidence>
<dbReference type="InterPro" id="IPR008271">
    <property type="entry name" value="Ser/Thr_kinase_AS"/>
</dbReference>
<gene>
    <name evidence="7" type="ORF">CTAYLR_004822</name>
</gene>
<feature type="region of interest" description="Disordered" evidence="5">
    <location>
        <begin position="1"/>
        <end position="20"/>
    </location>
</feature>
<sequence>MMRRPKRAQEEEVEKEEEEIDWHTRGSFSRHVGEYVLEGGALGEGASGCVEACKRQDGKQCAVKVFEKAVLRRRWDLRPNCRRSALDKAYEELAITRKLRHPFVVSLLEVIEDDTHIFMFMELCVGPVMRFDEDERQFACAITGGACGAARAARYVDETARALLYIHGCGIAHRDVKPANILLSREGHCRLCDFGEAGDRDSTCTVGTVAYWPPENFDKKGGAVDAFACDVWALGCCLYNFFTRNLPFDISDAPEDLSDRTPINAAVPSVGDPAVDRLLNAILQKAPTKRAALAEIVEDAWVRNTSSLAEQHTQEHTSHRRRPRVLRRIRSAMMLPRAKTAVFALRRASAP</sequence>
<dbReference type="SUPFAM" id="SSF56112">
    <property type="entry name" value="Protein kinase-like (PK-like)"/>
    <property type="match status" value="1"/>
</dbReference>
<evidence type="ECO:0000256" key="3">
    <source>
        <dbReference type="PROSITE-ProRule" id="PRU10141"/>
    </source>
</evidence>
<dbReference type="GO" id="GO:0005524">
    <property type="term" value="F:ATP binding"/>
    <property type="evidence" value="ECO:0007669"/>
    <property type="project" value="UniProtKB-UniRule"/>
</dbReference>
<evidence type="ECO:0000259" key="6">
    <source>
        <dbReference type="PROSITE" id="PS50011"/>
    </source>
</evidence>
<feature type="domain" description="Protein kinase" evidence="6">
    <location>
        <begin position="36"/>
        <end position="302"/>
    </location>
</feature>
<dbReference type="Pfam" id="PF00069">
    <property type="entry name" value="Pkinase"/>
    <property type="match status" value="1"/>
</dbReference>
<dbReference type="AlphaFoldDB" id="A0AAD7UMT9"/>